<dbReference type="Pfam" id="PF00083">
    <property type="entry name" value="Sugar_tr"/>
    <property type="match status" value="1"/>
</dbReference>
<organism evidence="8 9">
    <name type="scientific">Branchiostoma floridae</name>
    <name type="common">Florida lancelet</name>
    <name type="synonym">Amphioxus</name>
    <dbReference type="NCBI Taxonomy" id="7739"/>
    <lineage>
        <taxon>Eukaryota</taxon>
        <taxon>Metazoa</taxon>
        <taxon>Chordata</taxon>
        <taxon>Cephalochordata</taxon>
        <taxon>Leptocardii</taxon>
        <taxon>Amphioxiformes</taxon>
        <taxon>Branchiostomatidae</taxon>
        <taxon>Branchiostoma</taxon>
    </lineage>
</organism>
<dbReference type="Proteomes" id="UP000001554">
    <property type="component" value="Chromosome 4"/>
</dbReference>
<proteinExistence type="predicted"/>
<protein>
    <submittedName>
        <fullName evidence="9">Organic cation transporter protein-like isoform X1</fullName>
    </submittedName>
</protein>
<dbReference type="GO" id="GO:0022857">
    <property type="term" value="F:transmembrane transporter activity"/>
    <property type="evidence" value="ECO:0007669"/>
    <property type="project" value="InterPro"/>
</dbReference>
<gene>
    <name evidence="9" type="primary">LOC118414042</name>
</gene>
<evidence type="ECO:0000313" key="8">
    <source>
        <dbReference type="Proteomes" id="UP000001554"/>
    </source>
</evidence>
<feature type="transmembrane region" description="Helical" evidence="6">
    <location>
        <begin position="355"/>
        <end position="372"/>
    </location>
</feature>
<dbReference type="AlphaFoldDB" id="A0A9J7MNW4"/>
<dbReference type="InterPro" id="IPR005828">
    <property type="entry name" value="MFS_sugar_transport-like"/>
</dbReference>
<feature type="transmembrane region" description="Helical" evidence="6">
    <location>
        <begin position="179"/>
        <end position="196"/>
    </location>
</feature>
<dbReference type="PROSITE" id="PS50850">
    <property type="entry name" value="MFS"/>
    <property type="match status" value="1"/>
</dbReference>
<dbReference type="Gene3D" id="1.20.1250.20">
    <property type="entry name" value="MFS general substrate transporter like domains"/>
    <property type="match status" value="1"/>
</dbReference>
<dbReference type="GeneID" id="118414042"/>
<dbReference type="PANTHER" id="PTHR24064">
    <property type="entry name" value="SOLUTE CARRIER FAMILY 22 MEMBER"/>
    <property type="match status" value="1"/>
</dbReference>
<evidence type="ECO:0000256" key="1">
    <source>
        <dbReference type="ARBA" id="ARBA00004141"/>
    </source>
</evidence>
<feature type="transmembrane region" description="Helical" evidence="6">
    <location>
        <begin position="202"/>
        <end position="224"/>
    </location>
</feature>
<dbReference type="GO" id="GO:0016020">
    <property type="term" value="C:membrane"/>
    <property type="evidence" value="ECO:0007669"/>
    <property type="project" value="UniProtKB-SubCell"/>
</dbReference>
<evidence type="ECO:0000256" key="5">
    <source>
        <dbReference type="SAM" id="Coils"/>
    </source>
</evidence>
<evidence type="ECO:0000256" key="3">
    <source>
        <dbReference type="ARBA" id="ARBA00022989"/>
    </source>
</evidence>
<feature type="transmembrane region" description="Helical" evidence="6">
    <location>
        <begin position="472"/>
        <end position="495"/>
    </location>
</feature>
<feature type="transmembrane region" description="Helical" evidence="6">
    <location>
        <begin position="265"/>
        <end position="283"/>
    </location>
</feature>
<dbReference type="OrthoDB" id="5296287at2759"/>
<reference evidence="9" key="2">
    <citation type="submission" date="2025-08" db="UniProtKB">
        <authorList>
            <consortium name="RefSeq"/>
        </authorList>
    </citation>
    <scope>IDENTIFICATION</scope>
    <source>
        <strain evidence="9">S238N-H82</strain>
        <tissue evidence="9">Testes</tissue>
    </source>
</reference>
<keyword evidence="4 6" id="KW-0472">Membrane</keyword>
<dbReference type="RefSeq" id="XP_035673681.1">
    <property type="nucleotide sequence ID" value="XM_035817788.1"/>
</dbReference>
<sequence length="572" mass="63906">MENSYRRIIREVGEFGRFQKTAAICLAVLALPHAMHCLSMAFLGALPEHHCRLPAINTSTSALDDFPLLSSPYRQDSLNGSIPLEMDSGGEWRYSRCLQYNFTDGLRVDTDNRTLQVQHCTDGWVYDRSHYGTSIVTQFDLVCDRAWLREFAQSVHMLGFSFGAITSGALSDRYGRRPTLLWCIFLLFTFSVASAFSPNYIVFVILKFVLGAVNVSIYYTAFVLGMELLDHSKHTMFGMCMYLFLVLGYVGLGAFAYVIRNWRKLQLAISAPFLLCLTYWWLLPESPRWLIVTGRMKQAKRVIKRAAKMNQADLPDKLYHEMDCSLIQENGNDKNGRRDHNLLDLVRTPNIRKNTLVVGFTWFVMIAVYFGLSLGSPDLPGDPYMNFIICSSVEIVAVVVAWSTMNRWGRKPPVIAAFIVAGVSCAATSAVPKDLWRVSTGLAMVGKLCVSVTYAVFPVYSAEVFPTVVRNMGIGTVSMIGRAGGILAPFVALLGKYWAPLPLLTFGVLSFLNGVAILALPETLGVPLPNTLEDAENLKSLGEKNLQNTEKILSEELQKTEKIEIYDKITVL</sequence>
<evidence type="ECO:0000259" key="7">
    <source>
        <dbReference type="PROSITE" id="PS50850"/>
    </source>
</evidence>
<evidence type="ECO:0000256" key="2">
    <source>
        <dbReference type="ARBA" id="ARBA00022692"/>
    </source>
</evidence>
<dbReference type="SUPFAM" id="SSF103473">
    <property type="entry name" value="MFS general substrate transporter"/>
    <property type="match status" value="1"/>
</dbReference>
<keyword evidence="2 6" id="KW-0812">Transmembrane</keyword>
<feature type="transmembrane region" description="Helical" evidence="6">
    <location>
        <begin position="438"/>
        <end position="460"/>
    </location>
</feature>
<dbReference type="CDD" id="cd17317">
    <property type="entry name" value="MFS_SLC22"/>
    <property type="match status" value="1"/>
</dbReference>
<feature type="transmembrane region" description="Helical" evidence="6">
    <location>
        <begin position="414"/>
        <end position="432"/>
    </location>
</feature>
<evidence type="ECO:0000256" key="6">
    <source>
        <dbReference type="SAM" id="Phobius"/>
    </source>
</evidence>
<feature type="domain" description="Major facilitator superfamily (MFS) profile" evidence="7">
    <location>
        <begin position="97"/>
        <end position="525"/>
    </location>
</feature>
<dbReference type="InterPro" id="IPR036259">
    <property type="entry name" value="MFS_trans_sf"/>
</dbReference>
<feature type="coiled-coil region" evidence="5">
    <location>
        <begin position="532"/>
        <end position="563"/>
    </location>
</feature>
<keyword evidence="8" id="KW-1185">Reference proteome</keyword>
<feature type="transmembrane region" description="Helical" evidence="6">
    <location>
        <begin position="236"/>
        <end position="259"/>
    </location>
</feature>
<feature type="transmembrane region" description="Helical" evidence="6">
    <location>
        <begin position="501"/>
        <end position="520"/>
    </location>
</feature>
<accession>A0A9J7MNW4</accession>
<dbReference type="KEGG" id="bfo:118414042"/>
<keyword evidence="3 6" id="KW-1133">Transmembrane helix</keyword>
<dbReference type="InterPro" id="IPR020846">
    <property type="entry name" value="MFS_dom"/>
</dbReference>
<name>A0A9J7MNW4_BRAFL</name>
<feature type="transmembrane region" description="Helical" evidence="6">
    <location>
        <begin position="384"/>
        <end position="402"/>
    </location>
</feature>
<comment type="subcellular location">
    <subcellularLocation>
        <location evidence="1">Membrane</location>
        <topology evidence="1">Multi-pass membrane protein</topology>
    </subcellularLocation>
</comment>
<evidence type="ECO:0000313" key="9">
    <source>
        <dbReference type="RefSeq" id="XP_035673681.1"/>
    </source>
</evidence>
<keyword evidence="5" id="KW-0175">Coiled coil</keyword>
<evidence type="ECO:0000256" key="4">
    <source>
        <dbReference type="ARBA" id="ARBA00023136"/>
    </source>
</evidence>
<reference evidence="8" key="1">
    <citation type="journal article" date="2020" name="Nat. Ecol. Evol.">
        <title>Deeply conserved synteny resolves early events in vertebrate evolution.</title>
        <authorList>
            <person name="Simakov O."/>
            <person name="Marletaz F."/>
            <person name="Yue J.X."/>
            <person name="O'Connell B."/>
            <person name="Jenkins J."/>
            <person name="Brandt A."/>
            <person name="Calef R."/>
            <person name="Tung C.H."/>
            <person name="Huang T.K."/>
            <person name="Schmutz J."/>
            <person name="Satoh N."/>
            <person name="Yu J.K."/>
            <person name="Putnam N.H."/>
            <person name="Green R.E."/>
            <person name="Rokhsar D.S."/>
        </authorList>
    </citation>
    <scope>NUCLEOTIDE SEQUENCE [LARGE SCALE GENOMIC DNA]</scope>
    <source>
        <strain evidence="8">S238N-H82</strain>
    </source>
</reference>